<dbReference type="Gene3D" id="3.40.50.1820">
    <property type="entry name" value="alpha/beta hydrolase"/>
    <property type="match status" value="1"/>
</dbReference>
<evidence type="ECO:0000256" key="19">
    <source>
        <dbReference type="ARBA" id="ARBA00047525"/>
    </source>
</evidence>
<keyword evidence="6" id="KW-0963">Cytoplasm</keyword>
<comment type="catalytic activity">
    <reaction evidence="2">
        <text>1-(9Z-octadecenoyl)-sn-glycero-3-phosphate + hexadecanoyl-CoA = 1-(9Z)-octadecenoyl-2-hexadecanoyl-sn-glycero-3-phosphate + CoA</text>
        <dbReference type="Rhea" id="RHEA:37143"/>
        <dbReference type="ChEBI" id="CHEBI:57287"/>
        <dbReference type="ChEBI" id="CHEBI:57379"/>
        <dbReference type="ChEBI" id="CHEBI:74544"/>
        <dbReference type="ChEBI" id="CHEBI:74551"/>
    </reaction>
    <physiologicalReaction direction="left-to-right" evidence="2">
        <dbReference type="Rhea" id="RHEA:37144"/>
    </physiologicalReaction>
</comment>
<name>T1J514_STRMM</name>
<evidence type="ECO:0000256" key="3">
    <source>
        <dbReference type="ARBA" id="ARBA00004496"/>
    </source>
</evidence>
<keyword evidence="10" id="KW-0221">Differentiation</keyword>
<comment type="similarity">
    <text evidence="15">Belongs to the peptidase S33 family. ABHD4/ABHD5 subfamily.</text>
</comment>
<dbReference type="GO" id="GO:0005811">
    <property type="term" value="C:lipid droplet"/>
    <property type="evidence" value="ECO:0007669"/>
    <property type="project" value="UniProtKB-SubCell"/>
</dbReference>
<evidence type="ECO:0000313" key="27">
    <source>
        <dbReference type="Proteomes" id="UP000014500"/>
    </source>
</evidence>
<evidence type="ECO:0000256" key="10">
    <source>
        <dbReference type="ARBA" id="ARBA00022782"/>
    </source>
</evidence>
<reference evidence="27" key="1">
    <citation type="submission" date="2011-05" db="EMBL/GenBank/DDBJ databases">
        <authorList>
            <person name="Richards S.R."/>
            <person name="Qu J."/>
            <person name="Jiang H."/>
            <person name="Jhangiani S.N."/>
            <person name="Agravi P."/>
            <person name="Goodspeed R."/>
            <person name="Gross S."/>
            <person name="Mandapat C."/>
            <person name="Jackson L."/>
            <person name="Mathew T."/>
            <person name="Pu L."/>
            <person name="Thornton R."/>
            <person name="Saada N."/>
            <person name="Wilczek-Boney K.B."/>
            <person name="Lee S."/>
            <person name="Kovar C."/>
            <person name="Wu Y."/>
            <person name="Scherer S.E."/>
            <person name="Worley K.C."/>
            <person name="Muzny D.M."/>
            <person name="Gibbs R."/>
        </authorList>
    </citation>
    <scope>NUCLEOTIDE SEQUENCE</scope>
    <source>
        <strain evidence="27">Brora</strain>
    </source>
</reference>
<evidence type="ECO:0000256" key="14">
    <source>
        <dbReference type="ARBA" id="ARBA00036296"/>
    </source>
</evidence>
<dbReference type="EnsemblMetazoa" id="SMAR008711-RA">
    <property type="protein sequence ID" value="SMAR008711-PA"/>
    <property type="gene ID" value="SMAR008711"/>
</dbReference>
<accession>T1J514</accession>
<comment type="catalytic activity">
    <reaction evidence="14">
        <text>1-(9Z-octadecenoyl)-sn-glycero-3-phosphate + octadecanoyl-CoA = 1-(9Z-octadecenoyl)-2-octadecanoyl-sn-glycero-3-phosphate + CoA</text>
        <dbReference type="Rhea" id="RHEA:37147"/>
        <dbReference type="ChEBI" id="CHEBI:57287"/>
        <dbReference type="ChEBI" id="CHEBI:57394"/>
        <dbReference type="ChEBI" id="CHEBI:74544"/>
        <dbReference type="ChEBI" id="CHEBI:74552"/>
    </reaction>
    <physiologicalReaction direction="left-to-right" evidence="14">
        <dbReference type="Rhea" id="RHEA:37148"/>
    </physiologicalReaction>
</comment>
<keyword evidence="7" id="KW-0444">Lipid biosynthesis</keyword>
<evidence type="ECO:0000256" key="15">
    <source>
        <dbReference type="ARBA" id="ARBA00038097"/>
    </source>
</evidence>
<dbReference type="InterPro" id="IPR029058">
    <property type="entry name" value="AB_hydrolase_fold"/>
</dbReference>
<evidence type="ECO:0000256" key="2">
    <source>
        <dbReference type="ARBA" id="ARBA00000816"/>
    </source>
</evidence>
<reference evidence="26" key="2">
    <citation type="submission" date="2015-02" db="UniProtKB">
        <authorList>
            <consortium name="EnsemblMetazoa"/>
        </authorList>
    </citation>
    <scope>IDENTIFICATION</scope>
</reference>
<dbReference type="FunFam" id="3.40.50.1820:FF:000019">
    <property type="entry name" value="1-acylglycerol-3-phosphate O-acyltransferase ABHD5"/>
    <property type="match status" value="1"/>
</dbReference>
<evidence type="ECO:0000256" key="21">
    <source>
        <dbReference type="ARBA" id="ARBA00047849"/>
    </source>
</evidence>
<dbReference type="GO" id="GO:0003841">
    <property type="term" value="F:1-acylglycerol-3-phosphate O-acyltransferase activity"/>
    <property type="evidence" value="ECO:0007669"/>
    <property type="project" value="UniProtKB-EC"/>
</dbReference>
<comment type="catalytic activity">
    <reaction evidence="20">
        <text>1-octadecanoyl-sn-glycero-3-phosphate + (9Z)-octadecenoyl-CoA = 1-octadecanoyl-2-(9Z-octadecenoyl)-sn-glycero-3-phosphate + CoA</text>
        <dbReference type="Rhea" id="RHEA:37163"/>
        <dbReference type="ChEBI" id="CHEBI:57287"/>
        <dbReference type="ChEBI" id="CHEBI:57387"/>
        <dbReference type="ChEBI" id="CHEBI:74560"/>
        <dbReference type="ChEBI" id="CHEBI:74565"/>
    </reaction>
    <physiologicalReaction direction="left-to-right" evidence="20">
        <dbReference type="Rhea" id="RHEA:37164"/>
    </physiologicalReaction>
</comment>
<comment type="catalytic activity">
    <reaction evidence="24">
        <text>1-(9Z-octadecenoyl)-sn-glycero-3-phosphate + (9Z)-octadecenoyl-CoA = 1,2-di-(9Z-octadecenoyl)-sn-glycero-3-phosphate + CoA</text>
        <dbReference type="Rhea" id="RHEA:37131"/>
        <dbReference type="ChEBI" id="CHEBI:57287"/>
        <dbReference type="ChEBI" id="CHEBI:57387"/>
        <dbReference type="ChEBI" id="CHEBI:74544"/>
        <dbReference type="ChEBI" id="CHEBI:74546"/>
    </reaction>
    <physiologicalReaction direction="left-to-right" evidence="24">
        <dbReference type="Rhea" id="RHEA:37132"/>
    </physiologicalReaction>
</comment>
<comment type="catalytic activity">
    <reaction evidence="19">
        <text>1-hexadecanoyl-sn-glycero-3-phosphate + (9Z)-octadecenoyl-CoA = 1-hexadecanoyl-2-(9Z-octadecenoyl)-sn-glycero-3-phosphate + CoA</text>
        <dbReference type="Rhea" id="RHEA:33187"/>
        <dbReference type="ChEBI" id="CHEBI:57287"/>
        <dbReference type="ChEBI" id="CHEBI:57387"/>
        <dbReference type="ChEBI" id="CHEBI:57518"/>
        <dbReference type="ChEBI" id="CHEBI:64839"/>
    </reaction>
    <physiologicalReaction direction="left-to-right" evidence="19">
        <dbReference type="Rhea" id="RHEA:33188"/>
    </physiologicalReaction>
</comment>
<dbReference type="GO" id="GO:0005739">
    <property type="term" value="C:mitochondrion"/>
    <property type="evidence" value="ECO:0007669"/>
    <property type="project" value="TreeGrafter"/>
</dbReference>
<comment type="catalytic activity">
    <reaction evidence="1">
        <text>a 1-acyl-sn-glycero-3-phosphate + an acyl-CoA = a 1,2-diacyl-sn-glycero-3-phosphate + CoA</text>
        <dbReference type="Rhea" id="RHEA:19709"/>
        <dbReference type="ChEBI" id="CHEBI:57287"/>
        <dbReference type="ChEBI" id="CHEBI:57970"/>
        <dbReference type="ChEBI" id="CHEBI:58342"/>
        <dbReference type="ChEBI" id="CHEBI:58608"/>
        <dbReference type="EC" id="2.3.1.51"/>
    </reaction>
    <physiologicalReaction direction="left-to-right" evidence="1">
        <dbReference type="Rhea" id="RHEA:19710"/>
    </physiologicalReaction>
</comment>
<evidence type="ECO:0000259" key="25">
    <source>
        <dbReference type="Pfam" id="PF00561"/>
    </source>
</evidence>
<proteinExistence type="inferred from homology"/>
<dbReference type="InterPro" id="IPR000073">
    <property type="entry name" value="AB_hydrolase_1"/>
</dbReference>
<evidence type="ECO:0000256" key="17">
    <source>
        <dbReference type="ARBA" id="ARBA00042413"/>
    </source>
</evidence>
<keyword evidence="11" id="KW-0276">Fatty acid metabolism</keyword>
<dbReference type="EMBL" id="JH431850">
    <property type="status" value="NOT_ANNOTATED_CDS"/>
    <property type="molecule type" value="Genomic_DNA"/>
</dbReference>
<evidence type="ECO:0000256" key="5">
    <source>
        <dbReference type="ARBA" id="ARBA00013211"/>
    </source>
</evidence>
<dbReference type="HOGENOM" id="CLU_017361_0_0_1"/>
<evidence type="ECO:0000256" key="11">
    <source>
        <dbReference type="ARBA" id="ARBA00022832"/>
    </source>
</evidence>
<comment type="catalytic activity">
    <reaction evidence="21">
        <text>eicosanoyl-CoA + 1-(9Z-octadecenoyl)-sn-glycero-3-phosphate = 1-(9Z)-octadecenoyl-2-eicosanoyl-sn-glycero-3-phosphate + CoA</text>
        <dbReference type="Rhea" id="RHEA:37451"/>
        <dbReference type="ChEBI" id="CHEBI:57287"/>
        <dbReference type="ChEBI" id="CHEBI:57380"/>
        <dbReference type="ChEBI" id="CHEBI:74544"/>
        <dbReference type="ChEBI" id="CHEBI:74937"/>
    </reaction>
    <physiologicalReaction direction="left-to-right" evidence="21">
        <dbReference type="Rhea" id="RHEA:37452"/>
    </physiologicalReaction>
</comment>
<dbReference type="EC" id="2.3.1.51" evidence="5"/>
<dbReference type="PRINTS" id="PR00111">
    <property type="entry name" value="ABHYDROLASE"/>
</dbReference>
<evidence type="ECO:0000256" key="20">
    <source>
        <dbReference type="ARBA" id="ARBA00047543"/>
    </source>
</evidence>
<keyword evidence="8" id="KW-0551">Lipid droplet</keyword>
<evidence type="ECO:0000256" key="7">
    <source>
        <dbReference type="ARBA" id="ARBA00022516"/>
    </source>
</evidence>
<comment type="catalytic activity">
    <reaction evidence="22">
        <text>1-(5Z,8Z,11Z,14Z-eicosatetraenoyl)-sn-glycero-3-phosphate + (9Z)-octadecenoyl-CoA = 1-(5Z,8Z,11Z,14Z)-eicosatetraenoyl-2-(9Z)-octadecenoyl-sn-glycero-3-phosphate + CoA</text>
        <dbReference type="Rhea" id="RHEA:37455"/>
        <dbReference type="ChEBI" id="CHEBI:57287"/>
        <dbReference type="ChEBI" id="CHEBI:57387"/>
        <dbReference type="ChEBI" id="CHEBI:74938"/>
        <dbReference type="ChEBI" id="CHEBI:74941"/>
    </reaction>
    <physiologicalReaction direction="left-to-right" evidence="22">
        <dbReference type="Rhea" id="RHEA:37456"/>
    </physiologicalReaction>
</comment>
<evidence type="ECO:0000256" key="18">
    <source>
        <dbReference type="ARBA" id="ARBA00045357"/>
    </source>
</evidence>
<evidence type="ECO:0000256" key="16">
    <source>
        <dbReference type="ARBA" id="ARBA00040731"/>
    </source>
</evidence>
<feature type="domain" description="AB hydrolase-1" evidence="25">
    <location>
        <begin position="74"/>
        <end position="330"/>
    </location>
</feature>
<dbReference type="OMA" id="AFHSMMQ"/>
<dbReference type="SUPFAM" id="SSF53474">
    <property type="entry name" value="alpha/beta-Hydrolases"/>
    <property type="match status" value="1"/>
</dbReference>
<dbReference type="STRING" id="126957.T1J514"/>
<evidence type="ECO:0000313" key="26">
    <source>
        <dbReference type="EnsemblMetazoa" id="SMAR008711-PA"/>
    </source>
</evidence>
<dbReference type="PANTHER" id="PTHR42886:SF29">
    <property type="entry name" value="PUMMELIG, ISOFORM A"/>
    <property type="match status" value="1"/>
</dbReference>
<evidence type="ECO:0000256" key="8">
    <source>
        <dbReference type="ARBA" id="ARBA00022677"/>
    </source>
</evidence>
<dbReference type="PANTHER" id="PTHR42886">
    <property type="entry name" value="RE40534P-RELATED"/>
    <property type="match status" value="1"/>
</dbReference>
<evidence type="ECO:0000256" key="1">
    <source>
        <dbReference type="ARBA" id="ARBA00000300"/>
    </source>
</evidence>
<comment type="function">
    <text evidence="18">Coenzyme A-dependent lysophosphatidic acid acyltransferase that catalyzes the transfer of an acyl group on a lysophosphatidic acid. Functions preferentially with 1-oleoyl-lysophosphatidic acid followed by 1-palmitoyl-lysophosphatidic acid, 1-stearoyl-lysophosphatidic acid and 1-arachidonoyl-lysophosphatidic acid as lipid acceptor. Functions preferentially with arachidonoyl-CoA followed by oleoyl-CoA as acyl group donors. Functions in phosphatidic acid biosynthesis. May regulate the cellular storage of triacylglycerol through activation of the phospholipase PNPLA2. Involved in keratinocyte differentiation. Regulates lipid droplet fusion.</text>
</comment>
<evidence type="ECO:0000256" key="22">
    <source>
        <dbReference type="ARBA" id="ARBA00048632"/>
    </source>
</evidence>
<protein>
    <recommendedName>
        <fullName evidence="16">1-acylglycerol-3-phosphate O-acyltransferase ABHD5</fullName>
        <ecNumber evidence="5">2.3.1.51</ecNumber>
    </recommendedName>
    <alternativeName>
        <fullName evidence="17">Abhydrolase domain-containing protein 5</fullName>
    </alternativeName>
</protein>
<keyword evidence="12" id="KW-0443">Lipid metabolism</keyword>
<organism evidence="26 27">
    <name type="scientific">Strigamia maritima</name>
    <name type="common">European centipede</name>
    <name type="synonym">Geophilus maritimus</name>
    <dbReference type="NCBI Taxonomy" id="126957"/>
    <lineage>
        <taxon>Eukaryota</taxon>
        <taxon>Metazoa</taxon>
        <taxon>Ecdysozoa</taxon>
        <taxon>Arthropoda</taxon>
        <taxon>Myriapoda</taxon>
        <taxon>Chilopoda</taxon>
        <taxon>Pleurostigmophora</taxon>
        <taxon>Geophilomorpha</taxon>
        <taxon>Linotaeniidae</taxon>
        <taxon>Strigamia</taxon>
    </lineage>
</organism>
<dbReference type="GO" id="GO:0055088">
    <property type="term" value="P:lipid homeostasis"/>
    <property type="evidence" value="ECO:0007669"/>
    <property type="project" value="TreeGrafter"/>
</dbReference>
<comment type="subcellular location">
    <subcellularLocation>
        <location evidence="3">Cytoplasm</location>
    </subcellularLocation>
    <subcellularLocation>
        <location evidence="4">Lipid droplet</location>
    </subcellularLocation>
</comment>
<dbReference type="eggNOG" id="KOG4409">
    <property type="taxonomic scope" value="Eukaryota"/>
</dbReference>
<evidence type="ECO:0000256" key="6">
    <source>
        <dbReference type="ARBA" id="ARBA00022490"/>
    </source>
</evidence>
<dbReference type="GO" id="GO:0006654">
    <property type="term" value="P:phosphatidic acid biosynthetic process"/>
    <property type="evidence" value="ECO:0007669"/>
    <property type="project" value="TreeGrafter"/>
</dbReference>
<dbReference type="AlphaFoldDB" id="T1J514"/>
<dbReference type="GO" id="GO:0052689">
    <property type="term" value="F:carboxylic ester hydrolase activity"/>
    <property type="evidence" value="ECO:0007669"/>
    <property type="project" value="TreeGrafter"/>
</dbReference>
<evidence type="ECO:0000256" key="24">
    <source>
        <dbReference type="ARBA" id="ARBA00049561"/>
    </source>
</evidence>
<dbReference type="GO" id="GO:0006631">
    <property type="term" value="P:fatty acid metabolic process"/>
    <property type="evidence" value="ECO:0007669"/>
    <property type="project" value="UniProtKB-KW"/>
</dbReference>
<evidence type="ECO:0000256" key="23">
    <source>
        <dbReference type="ARBA" id="ARBA00048770"/>
    </source>
</evidence>
<sequence length="422" mass="47585">MSEVIAQVEDVGWFGGWLRWCPTSMTALQNAERRLLSYLKTAYSGKYIDIGNRVDNKDNKIWTVSVNEKSDNTPLVLVHGFGAGVGLWILNLDHLAKNRPVYAFDLLGFGRSSRPRFSSDAQEAELQLVDSIEDWRKELKLDKFIILGHSMGGFLASAYSLRYPDRVKQLILADPWGFPESPKNSQQPRQLPLWVKAVVTLLQPFNPLAAVRVAGPWGPRLIEKLRPDLKKKFAVVTDDDSDTISNYIYHCNAQKPSGETAFKVMTESFGWAKRPMINRIGNLRADVPLSIIYGSRSWIDRNPGFIIKQERPDEANVSVHIISGAGHHVYADQSDVFNTLVSSVCNDVDGIVKIDRTQLMEGVVVDEEPQSDKISACAVKTPIPSWSDFQIKSQELLFEENSVVSFHVVSFLKFYFETLNCF</sequence>
<dbReference type="Proteomes" id="UP000014500">
    <property type="component" value="Unassembled WGS sequence"/>
</dbReference>
<dbReference type="GO" id="GO:0030154">
    <property type="term" value="P:cell differentiation"/>
    <property type="evidence" value="ECO:0007669"/>
    <property type="project" value="UniProtKB-KW"/>
</dbReference>
<dbReference type="Pfam" id="PF00561">
    <property type="entry name" value="Abhydrolase_1"/>
    <property type="match status" value="1"/>
</dbReference>
<evidence type="ECO:0000256" key="9">
    <source>
        <dbReference type="ARBA" id="ARBA00022679"/>
    </source>
</evidence>
<keyword evidence="27" id="KW-1185">Reference proteome</keyword>
<dbReference type="PhylomeDB" id="T1J514"/>
<comment type="catalytic activity">
    <reaction evidence="23">
        <text>1-(9Z-octadecenoyl)-sn-glycero-3-phosphate + (5Z,8Z,11Z,14Z)-eicosatetraenoyl-CoA = 1-(9Z)-octadecenoyl-2-(5Z,8Z,11Z,14Z)-eicosatetraenoyl-sn-glycero-3-phosphate + CoA</text>
        <dbReference type="Rhea" id="RHEA:37443"/>
        <dbReference type="ChEBI" id="CHEBI:57287"/>
        <dbReference type="ChEBI" id="CHEBI:57368"/>
        <dbReference type="ChEBI" id="CHEBI:74544"/>
        <dbReference type="ChEBI" id="CHEBI:74928"/>
    </reaction>
    <physiologicalReaction direction="left-to-right" evidence="23">
        <dbReference type="Rhea" id="RHEA:37444"/>
    </physiologicalReaction>
</comment>
<evidence type="ECO:0000256" key="13">
    <source>
        <dbReference type="ARBA" id="ARBA00023315"/>
    </source>
</evidence>
<evidence type="ECO:0000256" key="4">
    <source>
        <dbReference type="ARBA" id="ARBA00004502"/>
    </source>
</evidence>
<keyword evidence="9" id="KW-0808">Transferase</keyword>
<evidence type="ECO:0000256" key="12">
    <source>
        <dbReference type="ARBA" id="ARBA00023098"/>
    </source>
</evidence>
<keyword evidence="13" id="KW-0012">Acyltransferase</keyword>